<proteinExistence type="predicted"/>
<dbReference type="InterPro" id="IPR036770">
    <property type="entry name" value="Ankyrin_rpt-contain_sf"/>
</dbReference>
<accession>A0A1M3T0S5</accession>
<gene>
    <name evidence="1" type="ORF">ASPFODRAFT_223623</name>
</gene>
<evidence type="ECO:0008006" key="3">
    <source>
        <dbReference type="Google" id="ProtNLM"/>
    </source>
</evidence>
<sequence length="302" mass="33070">MGLIQDLFNFRSVNKARFHILNPDTLIYMENNATSHGCSALAWYVGRRCESGVSRLLDAGADINVRSPDEALSTALVGAILHEHTSSPENGALPDAADLRARRPLSVATSGRGDTTIIRAFLDFGARPIALVAAAKSCIRALHLMVHYDADPGFRETYRYARRSTALFFAATKPRSPRSRRKDNTAMIRTLISHGAWTNATNYEQKTPLLVADAEKAIKRAQTPLDIGTNVMGETPRPIPTARETPIFNVIRRGGQHRRDRVTGRSRIRPDSSIAGCESQLPGCGSVHTAFSFRTKGTCQTG</sequence>
<dbReference type="SUPFAM" id="SSF48403">
    <property type="entry name" value="Ankyrin repeat"/>
    <property type="match status" value="1"/>
</dbReference>
<evidence type="ECO:0000313" key="2">
    <source>
        <dbReference type="Proteomes" id="UP000184063"/>
    </source>
</evidence>
<dbReference type="OrthoDB" id="4772757at2759"/>
<dbReference type="SMART" id="SM00248">
    <property type="entry name" value="ANK"/>
    <property type="match status" value="3"/>
</dbReference>
<dbReference type="InterPro" id="IPR002110">
    <property type="entry name" value="Ankyrin_rpt"/>
</dbReference>
<name>A0A1M3T0S5_ASPLC</name>
<dbReference type="VEuPathDB" id="FungiDB:ASPFODRAFT_223623"/>
<dbReference type="Proteomes" id="UP000184063">
    <property type="component" value="Unassembled WGS sequence"/>
</dbReference>
<dbReference type="Gene3D" id="1.25.40.20">
    <property type="entry name" value="Ankyrin repeat-containing domain"/>
    <property type="match status" value="1"/>
</dbReference>
<protein>
    <recommendedName>
        <fullName evidence="3">Ankyrin repeat protein</fullName>
    </recommendedName>
</protein>
<evidence type="ECO:0000313" key="1">
    <source>
        <dbReference type="EMBL" id="OJZ80359.1"/>
    </source>
</evidence>
<organism evidence="1 2">
    <name type="scientific">Aspergillus luchuensis (strain CBS 106.47)</name>
    <dbReference type="NCBI Taxonomy" id="1137211"/>
    <lineage>
        <taxon>Eukaryota</taxon>
        <taxon>Fungi</taxon>
        <taxon>Dikarya</taxon>
        <taxon>Ascomycota</taxon>
        <taxon>Pezizomycotina</taxon>
        <taxon>Eurotiomycetes</taxon>
        <taxon>Eurotiomycetidae</taxon>
        <taxon>Eurotiales</taxon>
        <taxon>Aspergillaceae</taxon>
        <taxon>Aspergillus</taxon>
        <taxon>Aspergillus subgen. Circumdati</taxon>
    </lineage>
</organism>
<dbReference type="EMBL" id="KV878256">
    <property type="protein sequence ID" value="OJZ80359.1"/>
    <property type="molecule type" value="Genomic_DNA"/>
</dbReference>
<dbReference type="AlphaFoldDB" id="A0A1M3T0S5"/>
<reference evidence="2" key="1">
    <citation type="journal article" date="2017" name="Genome Biol.">
        <title>Comparative genomics reveals high biological diversity and specific adaptations in the industrially and medically important fungal genus Aspergillus.</title>
        <authorList>
            <person name="de Vries R.P."/>
            <person name="Riley R."/>
            <person name="Wiebenga A."/>
            <person name="Aguilar-Osorio G."/>
            <person name="Amillis S."/>
            <person name="Uchima C.A."/>
            <person name="Anderluh G."/>
            <person name="Asadollahi M."/>
            <person name="Askin M."/>
            <person name="Barry K."/>
            <person name="Battaglia E."/>
            <person name="Bayram O."/>
            <person name="Benocci T."/>
            <person name="Braus-Stromeyer S.A."/>
            <person name="Caldana C."/>
            <person name="Canovas D."/>
            <person name="Cerqueira G.C."/>
            <person name="Chen F."/>
            <person name="Chen W."/>
            <person name="Choi C."/>
            <person name="Clum A."/>
            <person name="Dos Santos R.A."/>
            <person name="Damasio A.R."/>
            <person name="Diallinas G."/>
            <person name="Emri T."/>
            <person name="Fekete E."/>
            <person name="Flipphi M."/>
            <person name="Freyberg S."/>
            <person name="Gallo A."/>
            <person name="Gournas C."/>
            <person name="Habgood R."/>
            <person name="Hainaut M."/>
            <person name="Harispe M.L."/>
            <person name="Henrissat B."/>
            <person name="Hilden K.S."/>
            <person name="Hope R."/>
            <person name="Hossain A."/>
            <person name="Karabika E."/>
            <person name="Karaffa L."/>
            <person name="Karanyi Z."/>
            <person name="Krasevec N."/>
            <person name="Kuo A."/>
            <person name="Kusch H."/>
            <person name="LaButti K."/>
            <person name="Lagendijk E.L."/>
            <person name="Lapidus A."/>
            <person name="Levasseur A."/>
            <person name="Lindquist E."/>
            <person name="Lipzen A."/>
            <person name="Logrieco A.F."/>
            <person name="MacCabe A."/>
            <person name="Maekelae M.R."/>
            <person name="Malavazi I."/>
            <person name="Melin P."/>
            <person name="Meyer V."/>
            <person name="Mielnichuk N."/>
            <person name="Miskei M."/>
            <person name="Molnar A.P."/>
            <person name="Mule G."/>
            <person name="Ngan C.Y."/>
            <person name="Orejas M."/>
            <person name="Orosz E."/>
            <person name="Ouedraogo J.P."/>
            <person name="Overkamp K.M."/>
            <person name="Park H.-S."/>
            <person name="Perrone G."/>
            <person name="Piumi F."/>
            <person name="Punt P.J."/>
            <person name="Ram A.F."/>
            <person name="Ramon A."/>
            <person name="Rauscher S."/>
            <person name="Record E."/>
            <person name="Riano-Pachon D.M."/>
            <person name="Robert V."/>
            <person name="Roehrig J."/>
            <person name="Ruller R."/>
            <person name="Salamov A."/>
            <person name="Salih N.S."/>
            <person name="Samson R.A."/>
            <person name="Sandor E."/>
            <person name="Sanguinetti M."/>
            <person name="Schuetze T."/>
            <person name="Sepcic K."/>
            <person name="Shelest E."/>
            <person name="Sherlock G."/>
            <person name="Sophianopoulou V."/>
            <person name="Squina F.M."/>
            <person name="Sun H."/>
            <person name="Susca A."/>
            <person name="Todd R.B."/>
            <person name="Tsang A."/>
            <person name="Unkles S.E."/>
            <person name="van de Wiele N."/>
            <person name="van Rossen-Uffink D."/>
            <person name="Oliveira J.V."/>
            <person name="Vesth T.C."/>
            <person name="Visser J."/>
            <person name="Yu J.-H."/>
            <person name="Zhou M."/>
            <person name="Andersen M.R."/>
            <person name="Archer D.B."/>
            <person name="Baker S.E."/>
            <person name="Benoit I."/>
            <person name="Brakhage A.A."/>
            <person name="Braus G.H."/>
            <person name="Fischer R."/>
            <person name="Frisvad J.C."/>
            <person name="Goldman G.H."/>
            <person name="Houbraken J."/>
            <person name="Oakley B."/>
            <person name="Pocsi I."/>
            <person name="Scazzocchio C."/>
            <person name="Seiboth B."/>
            <person name="vanKuyk P.A."/>
            <person name="Wortman J."/>
            <person name="Dyer P.S."/>
            <person name="Grigoriev I.V."/>
        </authorList>
    </citation>
    <scope>NUCLEOTIDE SEQUENCE [LARGE SCALE GENOMIC DNA]</scope>
    <source>
        <strain evidence="2">CBS 106.47</strain>
    </source>
</reference>